<dbReference type="EMBL" id="BK014734">
    <property type="protein sequence ID" value="DAD73295.1"/>
    <property type="molecule type" value="Genomic_DNA"/>
</dbReference>
<evidence type="ECO:0000313" key="1">
    <source>
        <dbReference type="EMBL" id="DAD73295.1"/>
    </source>
</evidence>
<protein>
    <submittedName>
        <fullName evidence="1">Uncharacterized protein</fullName>
    </submittedName>
</protein>
<name>A0A8S5LTZ9_9CAUD</name>
<sequence>MSGVYTKNWLSASLKVQAGGHGDDLKSLSRKEKP</sequence>
<accession>A0A8S5LTZ9</accession>
<reference evidence="1" key="1">
    <citation type="journal article" date="2021" name="Proc. Natl. Acad. Sci. U.S.A.">
        <title>A Catalog of Tens of Thousands of Viruses from Human Metagenomes Reveals Hidden Associations with Chronic Diseases.</title>
        <authorList>
            <person name="Tisza M.J."/>
            <person name="Buck C.B."/>
        </authorList>
    </citation>
    <scope>NUCLEOTIDE SEQUENCE</scope>
    <source>
        <strain evidence="1">CtOIB27</strain>
    </source>
</reference>
<proteinExistence type="predicted"/>
<organism evidence="1">
    <name type="scientific">Siphoviridae sp. ctOIB27</name>
    <dbReference type="NCBI Taxonomy" id="2826308"/>
    <lineage>
        <taxon>Viruses</taxon>
        <taxon>Duplodnaviria</taxon>
        <taxon>Heunggongvirae</taxon>
        <taxon>Uroviricota</taxon>
        <taxon>Caudoviricetes</taxon>
    </lineage>
</organism>